<evidence type="ECO:0000256" key="3">
    <source>
        <dbReference type="ARBA" id="ARBA00022448"/>
    </source>
</evidence>
<keyword evidence="3" id="KW-0813">Transport</keyword>
<dbReference type="InterPro" id="IPR000175">
    <property type="entry name" value="Na/ntran_symport"/>
</dbReference>
<protein>
    <submittedName>
        <fullName evidence="9">MFS transporter</fullName>
    </submittedName>
</protein>
<keyword evidence="10" id="KW-1185">Reference proteome</keyword>
<keyword evidence="6 7" id="KW-0472">Membrane</keyword>
<dbReference type="Proteomes" id="UP001623661">
    <property type="component" value="Unassembled WGS sequence"/>
</dbReference>
<feature type="transmembrane region" description="Helical" evidence="7">
    <location>
        <begin position="266"/>
        <end position="290"/>
    </location>
</feature>
<dbReference type="InterPro" id="IPR020846">
    <property type="entry name" value="MFS_dom"/>
</dbReference>
<feature type="transmembrane region" description="Helical" evidence="7">
    <location>
        <begin position="155"/>
        <end position="175"/>
    </location>
</feature>
<dbReference type="Pfam" id="PF12832">
    <property type="entry name" value="MFS_1_like"/>
    <property type="match status" value="1"/>
</dbReference>
<dbReference type="InterPro" id="IPR036259">
    <property type="entry name" value="MFS_trans_sf"/>
</dbReference>
<dbReference type="EMBL" id="JBJHZY010000005">
    <property type="protein sequence ID" value="MFL0269965.1"/>
    <property type="molecule type" value="Genomic_DNA"/>
</dbReference>
<feature type="transmembrane region" description="Helical" evidence="7">
    <location>
        <begin position="322"/>
        <end position="343"/>
    </location>
</feature>
<gene>
    <name evidence="9" type="ORF">ACJDUH_17960</name>
</gene>
<feature type="transmembrane region" description="Helical" evidence="7">
    <location>
        <begin position="117"/>
        <end position="134"/>
    </location>
</feature>
<feature type="transmembrane region" description="Helical" evidence="7">
    <location>
        <begin position="388"/>
        <end position="407"/>
    </location>
</feature>
<dbReference type="SUPFAM" id="SSF103473">
    <property type="entry name" value="MFS general substrate transporter"/>
    <property type="match status" value="1"/>
</dbReference>
<evidence type="ECO:0000256" key="2">
    <source>
        <dbReference type="ARBA" id="ARBA00005241"/>
    </source>
</evidence>
<evidence type="ECO:0000256" key="1">
    <source>
        <dbReference type="ARBA" id="ARBA00004651"/>
    </source>
</evidence>
<feature type="transmembrane region" description="Helical" evidence="7">
    <location>
        <begin position="297"/>
        <end position="316"/>
    </location>
</feature>
<dbReference type="InterPro" id="IPR024989">
    <property type="entry name" value="MFS_assoc_dom"/>
</dbReference>
<name>A0ABW8TYK2_9CLOT</name>
<evidence type="ECO:0000256" key="4">
    <source>
        <dbReference type="ARBA" id="ARBA00022692"/>
    </source>
</evidence>
<evidence type="ECO:0000256" key="6">
    <source>
        <dbReference type="ARBA" id="ARBA00023136"/>
    </source>
</evidence>
<feature type="transmembrane region" description="Helical" evidence="7">
    <location>
        <begin position="64"/>
        <end position="85"/>
    </location>
</feature>
<evidence type="ECO:0000313" key="10">
    <source>
        <dbReference type="Proteomes" id="UP001623661"/>
    </source>
</evidence>
<dbReference type="PROSITE" id="PS50850">
    <property type="entry name" value="MFS"/>
    <property type="match status" value="1"/>
</dbReference>
<comment type="caution">
    <text evidence="9">The sequence shown here is derived from an EMBL/GenBank/DDBJ whole genome shotgun (WGS) entry which is preliminary data.</text>
</comment>
<comment type="subcellular location">
    <subcellularLocation>
        <location evidence="1">Cell membrane</location>
        <topology evidence="1">Multi-pass membrane protein</topology>
    </subcellularLocation>
</comment>
<feature type="transmembrane region" description="Helical" evidence="7">
    <location>
        <begin position="363"/>
        <end position="382"/>
    </location>
</feature>
<feature type="transmembrane region" description="Helical" evidence="7">
    <location>
        <begin position="6"/>
        <end position="23"/>
    </location>
</feature>
<accession>A0ABW8TYK2</accession>
<feature type="transmembrane region" description="Helical" evidence="7">
    <location>
        <begin position="92"/>
        <end position="111"/>
    </location>
</feature>
<keyword evidence="4 7" id="KW-0812">Transmembrane</keyword>
<dbReference type="InterPro" id="IPR005829">
    <property type="entry name" value="Sugar_transporter_CS"/>
</dbReference>
<dbReference type="InterPro" id="IPR051717">
    <property type="entry name" value="MFS_MFSD6"/>
</dbReference>
<proteinExistence type="inferred from homology"/>
<feature type="transmembrane region" description="Helical" evidence="7">
    <location>
        <begin position="181"/>
        <end position="200"/>
    </location>
</feature>
<evidence type="ECO:0000256" key="5">
    <source>
        <dbReference type="ARBA" id="ARBA00022989"/>
    </source>
</evidence>
<evidence type="ECO:0000256" key="7">
    <source>
        <dbReference type="SAM" id="Phobius"/>
    </source>
</evidence>
<keyword evidence="5 7" id="KW-1133">Transmembrane helix</keyword>
<dbReference type="PROSITE" id="PS00217">
    <property type="entry name" value="SUGAR_TRANSPORT_2"/>
    <property type="match status" value="1"/>
</dbReference>
<dbReference type="Gene3D" id="1.20.1250.20">
    <property type="entry name" value="MFS general substrate transporter like domains"/>
    <property type="match status" value="2"/>
</dbReference>
<organism evidence="9 10">
    <name type="scientific">Candidatus Clostridium radicumherbarum</name>
    <dbReference type="NCBI Taxonomy" id="3381662"/>
    <lineage>
        <taxon>Bacteria</taxon>
        <taxon>Bacillati</taxon>
        <taxon>Bacillota</taxon>
        <taxon>Clostridia</taxon>
        <taxon>Eubacteriales</taxon>
        <taxon>Clostridiaceae</taxon>
        <taxon>Clostridium</taxon>
    </lineage>
</organism>
<comment type="similarity">
    <text evidence="2">Belongs to the major facilitator superfamily. MFSD6 family.</text>
</comment>
<evidence type="ECO:0000313" key="9">
    <source>
        <dbReference type="EMBL" id="MFL0269965.1"/>
    </source>
</evidence>
<dbReference type="PANTHER" id="PTHR16172:SF41">
    <property type="entry name" value="MAJOR FACILITATOR SUPERFAMILY DOMAIN-CONTAINING PROTEIN 6-LIKE"/>
    <property type="match status" value="1"/>
</dbReference>
<reference evidence="9 10" key="1">
    <citation type="submission" date="2024-11" db="EMBL/GenBank/DDBJ databases">
        <authorList>
            <person name="Heng Y.C."/>
            <person name="Lim A.C.H."/>
            <person name="Lee J.K.Y."/>
            <person name="Kittelmann S."/>
        </authorList>
    </citation>
    <scope>NUCLEOTIDE SEQUENCE [LARGE SCALE GENOMIC DNA]</scope>
    <source>
        <strain evidence="9 10">WILCCON 0202</strain>
    </source>
</reference>
<dbReference type="RefSeq" id="WP_406766703.1">
    <property type="nucleotide sequence ID" value="NZ_JBJHZY010000005.1"/>
</dbReference>
<sequence length="420" mass="47378">MRVLNYDILVLWLFIEILGGVYIERYINRFRIFMFVYWGMVLSVTGMYTMYITQLGFSKQEISIIASIYTLAALIGQTFIGYLVDKLRRTKAVMLITISMGVLVGIAINFAKVSWHFYILLFIWGFFVVGTNSISEAWTLNTLKIYGKQNNFGKIRGFGSIGYGFSAIVIGFLLSKFGWHIYSWYITLIVILTLILILMLKDVNPNINEEKVLNVEAVSFKEALGEVFKIKPILIMIIIMFMYTFVMRGIYSYLGILLSDYGGGPLSLGLTYFFDASPEIITFFLTVSLLKKYHGKTLIFAAFLLQIIRLTVILIFNNALAVIVMGIFSGFAYGLSAASYKTYIYELAPAKYKASCMSIAESIIGLSGVIGVPIFGIIISRFNANTAILFGLIIYIIVAIIMVKDIITSKKTFNKQSRMV</sequence>
<feature type="transmembrane region" description="Helical" evidence="7">
    <location>
        <begin position="35"/>
        <end position="52"/>
    </location>
</feature>
<dbReference type="PRINTS" id="PR00176">
    <property type="entry name" value="NANEUSMPORT"/>
</dbReference>
<dbReference type="PANTHER" id="PTHR16172">
    <property type="entry name" value="MAJOR FACILITATOR SUPERFAMILY DOMAIN-CONTAINING PROTEIN 6-LIKE"/>
    <property type="match status" value="1"/>
</dbReference>
<feature type="domain" description="Major facilitator superfamily (MFS) profile" evidence="8">
    <location>
        <begin position="1"/>
        <end position="411"/>
    </location>
</feature>
<feature type="transmembrane region" description="Helical" evidence="7">
    <location>
        <begin position="233"/>
        <end position="254"/>
    </location>
</feature>
<evidence type="ECO:0000259" key="8">
    <source>
        <dbReference type="PROSITE" id="PS50850"/>
    </source>
</evidence>